<evidence type="ECO:0000256" key="6">
    <source>
        <dbReference type="ARBA" id="ARBA00022840"/>
    </source>
</evidence>
<evidence type="ECO:0000313" key="9">
    <source>
        <dbReference type="Proteomes" id="UP000676325"/>
    </source>
</evidence>
<evidence type="ECO:0000256" key="4">
    <source>
        <dbReference type="ARBA" id="ARBA00022741"/>
    </source>
</evidence>
<evidence type="ECO:0000256" key="3">
    <source>
        <dbReference type="ARBA" id="ARBA00022679"/>
    </source>
</evidence>
<dbReference type="GO" id="GO:0004674">
    <property type="term" value="F:protein serine/threonine kinase activity"/>
    <property type="evidence" value="ECO:0007669"/>
    <property type="project" value="UniProtKB-KW"/>
</dbReference>
<evidence type="ECO:0000256" key="5">
    <source>
        <dbReference type="ARBA" id="ARBA00022777"/>
    </source>
</evidence>
<keyword evidence="5 8" id="KW-0418">Kinase</keyword>
<dbReference type="Pfam" id="PF00069">
    <property type="entry name" value="Pkinase"/>
    <property type="match status" value="1"/>
</dbReference>
<name>A0A941EB63_9ACTN</name>
<evidence type="ECO:0000259" key="7">
    <source>
        <dbReference type="PROSITE" id="PS50011"/>
    </source>
</evidence>
<dbReference type="SMART" id="SM00220">
    <property type="entry name" value="S_TKc"/>
    <property type="match status" value="1"/>
</dbReference>
<dbReference type="RefSeq" id="WP_212516974.1">
    <property type="nucleotide sequence ID" value="NZ_JAGSOH010000009.1"/>
</dbReference>
<keyword evidence="6" id="KW-0067">ATP-binding</keyword>
<protein>
    <recommendedName>
        <fullName evidence="1">non-specific serine/threonine protein kinase</fullName>
        <ecNumber evidence="1">2.7.11.1</ecNumber>
    </recommendedName>
</protein>
<keyword evidence="3" id="KW-0808">Transferase</keyword>
<dbReference type="EMBL" id="JAGSOH010000009">
    <property type="protein sequence ID" value="MBR7825819.1"/>
    <property type="molecule type" value="Genomic_DNA"/>
</dbReference>
<keyword evidence="2" id="KW-0723">Serine/threonine-protein kinase</keyword>
<comment type="caution">
    <text evidence="8">The sequence shown here is derived from an EMBL/GenBank/DDBJ whole genome shotgun (WGS) entry which is preliminary data.</text>
</comment>
<gene>
    <name evidence="8" type="ORF">KDK95_05825</name>
</gene>
<evidence type="ECO:0000256" key="2">
    <source>
        <dbReference type="ARBA" id="ARBA00022527"/>
    </source>
</evidence>
<dbReference type="Gene3D" id="1.10.510.10">
    <property type="entry name" value="Transferase(Phosphotransferase) domain 1"/>
    <property type="match status" value="1"/>
</dbReference>
<dbReference type="SUPFAM" id="SSF56112">
    <property type="entry name" value="Protein kinase-like (PK-like)"/>
    <property type="match status" value="1"/>
</dbReference>
<dbReference type="InterPro" id="IPR011009">
    <property type="entry name" value="Kinase-like_dom_sf"/>
</dbReference>
<organism evidence="8 9">
    <name type="scientific">Actinospica acidithermotolerans</name>
    <dbReference type="NCBI Taxonomy" id="2828514"/>
    <lineage>
        <taxon>Bacteria</taxon>
        <taxon>Bacillati</taxon>
        <taxon>Actinomycetota</taxon>
        <taxon>Actinomycetes</taxon>
        <taxon>Catenulisporales</taxon>
        <taxon>Actinospicaceae</taxon>
        <taxon>Actinospica</taxon>
    </lineage>
</organism>
<accession>A0A941EB63</accession>
<proteinExistence type="predicted"/>
<dbReference type="AlphaFoldDB" id="A0A941EB63"/>
<dbReference type="InterPro" id="IPR000719">
    <property type="entry name" value="Prot_kinase_dom"/>
</dbReference>
<dbReference type="PANTHER" id="PTHR43289">
    <property type="entry name" value="MITOGEN-ACTIVATED PROTEIN KINASE KINASE KINASE 20-RELATED"/>
    <property type="match status" value="1"/>
</dbReference>
<evidence type="ECO:0000313" key="8">
    <source>
        <dbReference type="EMBL" id="MBR7825819.1"/>
    </source>
</evidence>
<dbReference type="EC" id="2.7.11.1" evidence="1"/>
<dbReference type="PANTHER" id="PTHR43289:SF6">
    <property type="entry name" value="SERINE_THREONINE-PROTEIN KINASE NEKL-3"/>
    <property type="match status" value="1"/>
</dbReference>
<keyword evidence="4" id="KW-0547">Nucleotide-binding</keyword>
<keyword evidence="9" id="KW-1185">Reference proteome</keyword>
<feature type="domain" description="Protein kinase" evidence="7">
    <location>
        <begin position="44"/>
        <end position="285"/>
    </location>
</feature>
<dbReference type="PROSITE" id="PS50011">
    <property type="entry name" value="PROTEIN_KINASE_DOM"/>
    <property type="match status" value="1"/>
</dbReference>
<sequence>MRLDPLHPAAWVVDLVAREGWVVHDLLAFTRSSTLLYASKPDAPAIVMKVGFGSNHVLHQMPEPERPTAYGFYWYNQLTEPERALAREDFLHERELALEASGTCGIVPVIDVGEFDGLPWYTMPPCDGGNFRTHLLAPDRPATDLEMLADAANAAAALHEHGIVHRDIYQENILIHQRRGLITDLGAAHRIGEPRGPRTRPPEPHWPPEYCSDYAAAAPAADVFSLAVLAYRFIVGDLPRLGSTNELGRIPTEARDAITRSLDHNPSARPSAHELADALKHAAHL</sequence>
<dbReference type="GO" id="GO:0005524">
    <property type="term" value="F:ATP binding"/>
    <property type="evidence" value="ECO:0007669"/>
    <property type="project" value="UniProtKB-KW"/>
</dbReference>
<reference evidence="8" key="1">
    <citation type="submission" date="2021-04" db="EMBL/GenBank/DDBJ databases">
        <title>Genome based classification of Actinospica acidithermotolerans sp. nov., an actinobacterium isolated from an Indonesian hot spring.</title>
        <authorList>
            <person name="Kusuma A.B."/>
            <person name="Putra K.E."/>
            <person name="Nafisah S."/>
            <person name="Loh J."/>
            <person name="Nouioui I."/>
            <person name="Goodfellow M."/>
        </authorList>
    </citation>
    <scope>NUCLEOTIDE SEQUENCE</scope>
    <source>
        <strain evidence="8">MGRD01-02</strain>
    </source>
</reference>
<dbReference type="Proteomes" id="UP000676325">
    <property type="component" value="Unassembled WGS sequence"/>
</dbReference>
<evidence type="ECO:0000256" key="1">
    <source>
        <dbReference type="ARBA" id="ARBA00012513"/>
    </source>
</evidence>